<dbReference type="EMBL" id="OU900096">
    <property type="protein sequence ID" value="CAG9859777.1"/>
    <property type="molecule type" value="Genomic_DNA"/>
</dbReference>
<dbReference type="Proteomes" id="UP001153712">
    <property type="component" value="Chromosome 3"/>
</dbReference>
<dbReference type="PROSITE" id="PS51227">
    <property type="entry name" value="SPR"/>
    <property type="match status" value="1"/>
</dbReference>
<dbReference type="InterPro" id="IPR051192">
    <property type="entry name" value="Sprouty_domain"/>
</dbReference>
<sequence length="303" mass="32926">MEAEDRNGFVDLFSRISVDVGLVGNVLDNNNIQGIPSIIGNNDVAGSDVNSDHMANHGRVTSLPRAHRPRAPIMNIPPVTAPLAPLRPAPPVTLTVPRPENERATNEYVETPFKTSPPPAAPLTPSPPPHPARGLHRPTRLVLPTISKQPATFSKEPPPECATTPSIMCPECGRCRCESCQQPRPLPQKWVCNNACLISADSVIDYASCLCCVKGLFYHCSDTDGGESCADDPCGCGPERRAARWSCLATLSCVLPCLWLYWPLQGCKRAVEACYARHSRTGCRCRPPLPTPEKRLLDSSSDF</sequence>
<gene>
    <name evidence="3" type="ORF">PHYEVI_LOCUS6145</name>
</gene>
<evidence type="ECO:0000256" key="1">
    <source>
        <dbReference type="ARBA" id="ARBA00010964"/>
    </source>
</evidence>
<reference evidence="3" key="1">
    <citation type="submission" date="2022-01" db="EMBL/GenBank/DDBJ databases">
        <authorList>
            <person name="King R."/>
        </authorList>
    </citation>
    <scope>NUCLEOTIDE SEQUENCE</scope>
</reference>
<evidence type="ECO:0000313" key="4">
    <source>
        <dbReference type="Proteomes" id="UP001153712"/>
    </source>
</evidence>
<evidence type="ECO:0008006" key="5">
    <source>
        <dbReference type="Google" id="ProtNLM"/>
    </source>
</evidence>
<dbReference type="PANTHER" id="PTHR12365:SF7">
    <property type="entry name" value="PROTEIN SPROUTY"/>
    <property type="match status" value="1"/>
</dbReference>
<dbReference type="OrthoDB" id="10038884at2759"/>
<feature type="compositionally biased region" description="Pro residues" evidence="2">
    <location>
        <begin position="115"/>
        <end position="131"/>
    </location>
</feature>
<dbReference type="PANTHER" id="PTHR12365">
    <property type="entry name" value="SPROUTY"/>
    <property type="match status" value="1"/>
</dbReference>
<proteinExistence type="inferred from homology"/>
<organism evidence="3 4">
    <name type="scientific">Phyllotreta striolata</name>
    <name type="common">Striped flea beetle</name>
    <name type="synonym">Crioceris striolata</name>
    <dbReference type="NCBI Taxonomy" id="444603"/>
    <lineage>
        <taxon>Eukaryota</taxon>
        <taxon>Metazoa</taxon>
        <taxon>Ecdysozoa</taxon>
        <taxon>Arthropoda</taxon>
        <taxon>Hexapoda</taxon>
        <taxon>Insecta</taxon>
        <taxon>Pterygota</taxon>
        <taxon>Neoptera</taxon>
        <taxon>Endopterygota</taxon>
        <taxon>Coleoptera</taxon>
        <taxon>Polyphaga</taxon>
        <taxon>Cucujiformia</taxon>
        <taxon>Chrysomeloidea</taxon>
        <taxon>Chrysomelidae</taxon>
        <taxon>Galerucinae</taxon>
        <taxon>Alticini</taxon>
        <taxon>Phyllotreta</taxon>
    </lineage>
</organism>
<dbReference type="GO" id="GO:0040037">
    <property type="term" value="P:negative regulation of fibroblast growth factor receptor signaling pathway"/>
    <property type="evidence" value="ECO:0007669"/>
    <property type="project" value="TreeGrafter"/>
</dbReference>
<dbReference type="GO" id="GO:0016020">
    <property type="term" value="C:membrane"/>
    <property type="evidence" value="ECO:0007669"/>
    <property type="project" value="InterPro"/>
</dbReference>
<dbReference type="GO" id="GO:0048513">
    <property type="term" value="P:animal organ development"/>
    <property type="evidence" value="ECO:0007669"/>
    <property type="project" value="TreeGrafter"/>
</dbReference>
<evidence type="ECO:0000313" key="3">
    <source>
        <dbReference type="EMBL" id="CAG9859777.1"/>
    </source>
</evidence>
<dbReference type="InterPro" id="IPR007875">
    <property type="entry name" value="Sprouty"/>
</dbReference>
<keyword evidence="4" id="KW-1185">Reference proteome</keyword>
<accession>A0A9N9XPV8</accession>
<feature type="region of interest" description="Disordered" evidence="2">
    <location>
        <begin position="110"/>
        <end position="134"/>
    </location>
</feature>
<protein>
    <recommendedName>
        <fullName evidence="5">Protein sprouty</fullName>
    </recommendedName>
</protein>
<dbReference type="GO" id="GO:0005829">
    <property type="term" value="C:cytosol"/>
    <property type="evidence" value="ECO:0007669"/>
    <property type="project" value="TreeGrafter"/>
</dbReference>
<dbReference type="GO" id="GO:0046580">
    <property type="term" value="P:negative regulation of Ras protein signal transduction"/>
    <property type="evidence" value="ECO:0007669"/>
    <property type="project" value="TreeGrafter"/>
</dbReference>
<evidence type="ECO:0000256" key="2">
    <source>
        <dbReference type="SAM" id="MobiDB-lite"/>
    </source>
</evidence>
<name>A0A9N9XPV8_PHYSR</name>
<dbReference type="AlphaFoldDB" id="A0A9N9XPV8"/>
<dbReference type="Pfam" id="PF05210">
    <property type="entry name" value="Sprouty"/>
    <property type="match status" value="1"/>
</dbReference>
<comment type="similarity">
    <text evidence="1">Belongs to the sprouty family.</text>
</comment>